<comment type="subcellular location">
    <subcellularLocation>
        <location evidence="2">Cell membrane</location>
        <topology evidence="2">Multi-pass membrane protein</topology>
    </subcellularLocation>
</comment>
<keyword evidence="9 15" id="KW-0418">Kinase</keyword>
<dbReference type="EC" id="2.7.13.3" evidence="3"/>
<keyword evidence="8" id="KW-0547">Nucleotide-binding</keyword>
<dbReference type="PANTHER" id="PTHR45339">
    <property type="entry name" value="HYBRID SIGNAL TRANSDUCTION HISTIDINE KINASE J"/>
    <property type="match status" value="1"/>
</dbReference>
<evidence type="ECO:0000256" key="10">
    <source>
        <dbReference type="ARBA" id="ARBA00022840"/>
    </source>
</evidence>
<evidence type="ECO:0000256" key="5">
    <source>
        <dbReference type="ARBA" id="ARBA00022553"/>
    </source>
</evidence>
<evidence type="ECO:0000256" key="2">
    <source>
        <dbReference type="ARBA" id="ARBA00004651"/>
    </source>
</evidence>
<dbReference type="InterPro" id="IPR005467">
    <property type="entry name" value="His_kinase_dom"/>
</dbReference>
<dbReference type="PANTHER" id="PTHR45339:SF1">
    <property type="entry name" value="HYBRID SIGNAL TRANSDUCTION HISTIDINE KINASE J"/>
    <property type="match status" value="1"/>
</dbReference>
<proteinExistence type="predicted"/>
<feature type="domain" description="Histidine kinase" evidence="14">
    <location>
        <begin position="8"/>
        <end position="78"/>
    </location>
</feature>
<evidence type="ECO:0000256" key="6">
    <source>
        <dbReference type="ARBA" id="ARBA00022679"/>
    </source>
</evidence>
<dbReference type="GO" id="GO:0005524">
    <property type="term" value="F:ATP binding"/>
    <property type="evidence" value="ECO:0007669"/>
    <property type="project" value="UniProtKB-KW"/>
</dbReference>
<dbReference type="EMBL" id="JABCLB010001929">
    <property type="protein sequence ID" value="NMU84604.1"/>
    <property type="molecule type" value="Genomic_DNA"/>
</dbReference>
<evidence type="ECO:0000256" key="12">
    <source>
        <dbReference type="ARBA" id="ARBA00023012"/>
    </source>
</evidence>
<dbReference type="PROSITE" id="PS50109">
    <property type="entry name" value="HIS_KIN"/>
    <property type="match status" value="1"/>
</dbReference>
<keyword evidence="5" id="KW-0597">Phosphoprotein</keyword>
<dbReference type="Proteomes" id="UP000518904">
    <property type="component" value="Unassembled WGS sequence"/>
</dbReference>
<dbReference type="CDD" id="cd00082">
    <property type="entry name" value="HisKA"/>
    <property type="match status" value="1"/>
</dbReference>
<dbReference type="InterPro" id="IPR036097">
    <property type="entry name" value="HisK_dim/P_sf"/>
</dbReference>
<dbReference type="GO" id="GO:0005886">
    <property type="term" value="C:plasma membrane"/>
    <property type="evidence" value="ECO:0007669"/>
    <property type="project" value="UniProtKB-SubCell"/>
</dbReference>
<keyword evidence="12" id="KW-0902">Two-component regulatory system</keyword>
<dbReference type="AlphaFoldDB" id="A0A7Y0SJA6"/>
<evidence type="ECO:0000256" key="13">
    <source>
        <dbReference type="ARBA" id="ARBA00023136"/>
    </source>
</evidence>
<evidence type="ECO:0000256" key="4">
    <source>
        <dbReference type="ARBA" id="ARBA00022475"/>
    </source>
</evidence>
<feature type="non-terminal residue" evidence="15">
    <location>
        <position position="78"/>
    </location>
</feature>
<evidence type="ECO:0000256" key="3">
    <source>
        <dbReference type="ARBA" id="ARBA00012438"/>
    </source>
</evidence>
<dbReference type="SMART" id="SM00388">
    <property type="entry name" value="HisKA"/>
    <property type="match status" value="1"/>
</dbReference>
<evidence type="ECO:0000256" key="11">
    <source>
        <dbReference type="ARBA" id="ARBA00022989"/>
    </source>
</evidence>
<dbReference type="FunFam" id="1.10.287.130:FF:000003">
    <property type="entry name" value="Histidine kinase"/>
    <property type="match status" value="1"/>
</dbReference>
<keyword evidence="11" id="KW-1133">Transmembrane helix</keyword>
<dbReference type="SUPFAM" id="SSF47384">
    <property type="entry name" value="Homodimeric domain of signal transducing histidine kinase"/>
    <property type="match status" value="1"/>
</dbReference>
<evidence type="ECO:0000256" key="7">
    <source>
        <dbReference type="ARBA" id="ARBA00022692"/>
    </source>
</evidence>
<keyword evidence="4" id="KW-1003">Cell membrane</keyword>
<name>A0A7Y0SJA6_VIBPH</name>
<dbReference type="InterPro" id="IPR003661">
    <property type="entry name" value="HisK_dim/P_dom"/>
</dbReference>
<evidence type="ECO:0000313" key="15">
    <source>
        <dbReference type="EMBL" id="NMU84604.1"/>
    </source>
</evidence>
<dbReference type="Pfam" id="PF00512">
    <property type="entry name" value="HisKA"/>
    <property type="match status" value="1"/>
</dbReference>
<feature type="non-terminal residue" evidence="15">
    <location>
        <position position="1"/>
    </location>
</feature>
<protein>
    <recommendedName>
        <fullName evidence="3">histidine kinase</fullName>
        <ecNumber evidence="3">2.7.13.3</ecNumber>
    </recommendedName>
</protein>
<gene>
    <name evidence="15" type="ORF">HKB16_17180</name>
</gene>
<dbReference type="GO" id="GO:0000155">
    <property type="term" value="F:phosphorelay sensor kinase activity"/>
    <property type="evidence" value="ECO:0007669"/>
    <property type="project" value="InterPro"/>
</dbReference>
<keyword evidence="13" id="KW-0472">Membrane</keyword>
<comment type="caution">
    <text evidence="15">The sequence shown here is derived from an EMBL/GenBank/DDBJ whole genome shotgun (WGS) entry which is preliminary data.</text>
</comment>
<comment type="catalytic activity">
    <reaction evidence="1">
        <text>ATP + protein L-histidine = ADP + protein N-phospho-L-histidine.</text>
        <dbReference type="EC" id="2.7.13.3"/>
    </reaction>
</comment>
<evidence type="ECO:0000256" key="8">
    <source>
        <dbReference type="ARBA" id="ARBA00022741"/>
    </source>
</evidence>
<keyword evidence="10" id="KW-0067">ATP-binding</keyword>
<reference evidence="15 16" key="1">
    <citation type="submission" date="2020-04" db="EMBL/GenBank/DDBJ databases">
        <title>Whole-genome sequencing of Vibrio spp. from China reveals different genetic environments of blaCTX-M-14 among diverse lineages.</title>
        <authorList>
            <person name="Zheng Z."/>
            <person name="Ye L."/>
            <person name="Chen S."/>
        </authorList>
    </citation>
    <scope>NUCLEOTIDE SEQUENCE [LARGE SCALE GENOMIC DNA]</scope>
    <source>
        <strain evidence="15 16">Vb0551</strain>
    </source>
</reference>
<evidence type="ECO:0000256" key="1">
    <source>
        <dbReference type="ARBA" id="ARBA00000085"/>
    </source>
</evidence>
<evidence type="ECO:0000256" key="9">
    <source>
        <dbReference type="ARBA" id="ARBA00022777"/>
    </source>
</evidence>
<organism evidence="15 16">
    <name type="scientific">Vibrio parahaemolyticus</name>
    <dbReference type="NCBI Taxonomy" id="670"/>
    <lineage>
        <taxon>Bacteria</taxon>
        <taxon>Pseudomonadati</taxon>
        <taxon>Pseudomonadota</taxon>
        <taxon>Gammaproteobacteria</taxon>
        <taxon>Vibrionales</taxon>
        <taxon>Vibrionaceae</taxon>
        <taxon>Vibrio</taxon>
    </lineage>
</organism>
<accession>A0A7Y0SJA6</accession>
<dbReference type="Gene3D" id="1.10.287.130">
    <property type="match status" value="1"/>
</dbReference>
<keyword evidence="7" id="KW-0812">Transmembrane</keyword>
<sequence length="78" mass="8870">VKSEFLANMSHELRTPLNGVIGFTRQMLKTQLSNSQTDYLQTIEKSANNLLNIINDILDFSKLEAGKLALENIPFDFR</sequence>
<evidence type="ECO:0000313" key="16">
    <source>
        <dbReference type="Proteomes" id="UP000518904"/>
    </source>
</evidence>
<evidence type="ECO:0000259" key="14">
    <source>
        <dbReference type="PROSITE" id="PS50109"/>
    </source>
</evidence>
<keyword evidence="6" id="KW-0808">Transferase</keyword>